<organism evidence="2 3">
    <name type="scientific">Armillaria luteobubalina</name>
    <dbReference type="NCBI Taxonomy" id="153913"/>
    <lineage>
        <taxon>Eukaryota</taxon>
        <taxon>Fungi</taxon>
        <taxon>Dikarya</taxon>
        <taxon>Basidiomycota</taxon>
        <taxon>Agaricomycotina</taxon>
        <taxon>Agaricomycetes</taxon>
        <taxon>Agaricomycetidae</taxon>
        <taxon>Agaricales</taxon>
        <taxon>Marasmiineae</taxon>
        <taxon>Physalacriaceae</taxon>
        <taxon>Armillaria</taxon>
    </lineage>
</organism>
<feature type="region of interest" description="Disordered" evidence="1">
    <location>
        <begin position="555"/>
        <end position="593"/>
    </location>
</feature>
<keyword evidence="3" id="KW-1185">Reference proteome</keyword>
<gene>
    <name evidence="2" type="ORF">EDD18DRAFT_1360433</name>
</gene>
<feature type="compositionally biased region" description="Basic and acidic residues" evidence="1">
    <location>
        <begin position="556"/>
        <end position="565"/>
    </location>
</feature>
<reference evidence="2" key="1">
    <citation type="submission" date="2023-06" db="EMBL/GenBank/DDBJ databases">
        <authorList>
            <consortium name="Lawrence Berkeley National Laboratory"/>
            <person name="Ahrendt S."/>
            <person name="Sahu N."/>
            <person name="Indic B."/>
            <person name="Wong-Bajracharya J."/>
            <person name="Merenyi Z."/>
            <person name="Ke H.-M."/>
            <person name="Monk M."/>
            <person name="Kocsube S."/>
            <person name="Drula E."/>
            <person name="Lipzen A."/>
            <person name="Balint B."/>
            <person name="Henrissat B."/>
            <person name="Andreopoulos B."/>
            <person name="Martin F.M."/>
            <person name="Harder C.B."/>
            <person name="Rigling D."/>
            <person name="Ford K.L."/>
            <person name="Foster G.D."/>
            <person name="Pangilinan J."/>
            <person name="Papanicolaou A."/>
            <person name="Barry K."/>
            <person name="LaButti K."/>
            <person name="Viragh M."/>
            <person name="Koriabine M."/>
            <person name="Yan M."/>
            <person name="Riley R."/>
            <person name="Champramary S."/>
            <person name="Plett K.L."/>
            <person name="Tsai I.J."/>
            <person name="Slot J."/>
            <person name="Sipos G."/>
            <person name="Plett J."/>
            <person name="Nagy L.G."/>
            <person name="Grigoriev I.V."/>
        </authorList>
    </citation>
    <scope>NUCLEOTIDE SEQUENCE</scope>
    <source>
        <strain evidence="2">HWK02</strain>
    </source>
</reference>
<evidence type="ECO:0000256" key="1">
    <source>
        <dbReference type="SAM" id="MobiDB-lite"/>
    </source>
</evidence>
<accession>A0AA39PLZ4</accession>
<protein>
    <submittedName>
        <fullName evidence="2">Uncharacterized protein</fullName>
    </submittedName>
</protein>
<proteinExistence type="predicted"/>
<evidence type="ECO:0000313" key="3">
    <source>
        <dbReference type="Proteomes" id="UP001175228"/>
    </source>
</evidence>
<sequence>MPAIHRLIIQALSGISPGCIARAKKVFSPHWDEIREEKDRMLMDCMDLSRDGSSRWIPKDIPNIELRIEPLVRLEILFPTLHRKLPSGPFGEHDLDFSKTLSNTLSITLSAIDDAHIQKPREPNQVIMDALANNYVHHTLVWEKLLDHYIDKEKLIHSFGDRFTIEMCLNLVTSIYLPEDSPLETYTCTLAYTLITSHRKETLTGLLAFFQTSESDNLAVDLEQRLSLAIVCALVPDSTPSSINSRQPPPFCHDCTIFKYRLLRVALCAIKNTIRSADPPSKEWRTHLFWAILSYIKSDLFSGHALSNSEYWEFEDLLWACRAYALVCLAILTSLGPKYRVFVREQQWNDKDLVLSILRVIHEERAVDTPVLPPGPALLKRGTRDHVDSIIYIAGWFLGHAFDNRTPGVYEAFQEKGSLRYIAEKSSLHPEIIEGLRGYINGLSSAKAGKLPDIQLDNTLDRHIEDLHQAPVIRCICASIARSGTPSRPILSTLASIAPYHDQWSNILQTLNSPDHEYSVQCYALHPKDKGTRDDVERWKKDMKKNVSILTECLEEENRRNRDNHQPGTSSSNRAGGLETHHESGLTMDPNTDVELGALRSENVDAS</sequence>
<comment type="caution">
    <text evidence="2">The sequence shown here is derived from an EMBL/GenBank/DDBJ whole genome shotgun (WGS) entry which is preliminary data.</text>
</comment>
<name>A0AA39PLZ4_9AGAR</name>
<dbReference type="Proteomes" id="UP001175228">
    <property type="component" value="Unassembled WGS sequence"/>
</dbReference>
<dbReference type="EMBL" id="JAUEPU010000045">
    <property type="protein sequence ID" value="KAK0486775.1"/>
    <property type="molecule type" value="Genomic_DNA"/>
</dbReference>
<dbReference type="AlphaFoldDB" id="A0AA39PLZ4"/>
<evidence type="ECO:0000313" key="2">
    <source>
        <dbReference type="EMBL" id="KAK0486775.1"/>
    </source>
</evidence>